<dbReference type="EMBL" id="JACSQF010000016">
    <property type="protein sequence ID" value="MBD7982014.1"/>
    <property type="molecule type" value="Genomic_DNA"/>
</dbReference>
<accession>A0ABR8U1W0</accession>
<dbReference type="Proteomes" id="UP000655570">
    <property type="component" value="Unassembled WGS sequence"/>
</dbReference>
<feature type="signal peptide" evidence="2">
    <location>
        <begin position="1"/>
        <end position="21"/>
    </location>
</feature>
<feature type="chain" id="PRO_5045793353" description="Lipoprotein" evidence="2">
    <location>
        <begin position="22"/>
        <end position="209"/>
    </location>
</feature>
<feature type="compositionally biased region" description="Low complexity" evidence="1">
    <location>
        <begin position="29"/>
        <end position="49"/>
    </location>
</feature>
<evidence type="ECO:0000256" key="1">
    <source>
        <dbReference type="SAM" id="MobiDB-lite"/>
    </source>
</evidence>
<proteinExistence type="predicted"/>
<evidence type="ECO:0000256" key="2">
    <source>
        <dbReference type="SAM" id="SignalP"/>
    </source>
</evidence>
<sequence length="209" mass="20636">MQNAPLVIGAVLVALSLTACAPAEDGDEAAAPGGSAVGGAPAADTAVADGADDTGDASSTDYAGVVDAGARDRAQAWLDAAVVPPGAIPSDASVAEFSSFTGWPCGPVAELEAFWAIPGVTVSETANWLQENPTADLLSTALGPVPDDQQFDGATVGYVPAPDSQEGVVYTVKRTLDGVVVRAEIAALSESATCDALPDGAIRGAPGQG</sequence>
<evidence type="ECO:0000313" key="3">
    <source>
        <dbReference type="EMBL" id="MBD7982014.1"/>
    </source>
</evidence>
<dbReference type="RefSeq" id="WP_191805152.1">
    <property type="nucleotide sequence ID" value="NZ_JACSQF010000016.1"/>
</dbReference>
<gene>
    <name evidence="3" type="ORF">H9641_14985</name>
</gene>
<keyword evidence="2" id="KW-0732">Signal</keyword>
<reference evidence="3 4" key="1">
    <citation type="submission" date="2020-08" db="EMBL/GenBank/DDBJ databases">
        <title>A Genomic Blueprint of the Chicken Gut Microbiome.</title>
        <authorList>
            <person name="Gilroy R."/>
            <person name="Ravi A."/>
            <person name="Getino M."/>
            <person name="Pursley I."/>
            <person name="Horton D.L."/>
            <person name="Alikhan N.-F."/>
            <person name="Baker D."/>
            <person name="Gharbi K."/>
            <person name="Hall N."/>
            <person name="Watson M."/>
            <person name="Adriaenssens E.M."/>
            <person name="Foster-Nyarko E."/>
            <person name="Jarju S."/>
            <person name="Secka A."/>
            <person name="Antonio M."/>
            <person name="Oren A."/>
            <person name="Chaudhuri R."/>
            <person name="La Ragione R.M."/>
            <person name="Hildebrand F."/>
            <person name="Pallen M.J."/>
        </authorList>
    </citation>
    <scope>NUCLEOTIDE SEQUENCE [LARGE SCALE GENOMIC DNA]</scope>
    <source>
        <strain evidence="3 4">Sa2CUA9</strain>
    </source>
</reference>
<organism evidence="3 4">
    <name type="scientific">Oerskovia merdavium</name>
    <dbReference type="NCBI Taxonomy" id="2762227"/>
    <lineage>
        <taxon>Bacteria</taxon>
        <taxon>Bacillati</taxon>
        <taxon>Actinomycetota</taxon>
        <taxon>Actinomycetes</taxon>
        <taxon>Micrococcales</taxon>
        <taxon>Cellulomonadaceae</taxon>
        <taxon>Oerskovia</taxon>
    </lineage>
</organism>
<evidence type="ECO:0008006" key="5">
    <source>
        <dbReference type="Google" id="ProtNLM"/>
    </source>
</evidence>
<protein>
    <recommendedName>
        <fullName evidence="5">Lipoprotein</fullName>
    </recommendedName>
</protein>
<keyword evidence="4" id="KW-1185">Reference proteome</keyword>
<evidence type="ECO:0000313" key="4">
    <source>
        <dbReference type="Proteomes" id="UP000655570"/>
    </source>
</evidence>
<name>A0ABR8U1W0_9CELL</name>
<feature type="region of interest" description="Disordered" evidence="1">
    <location>
        <begin position="26"/>
        <end position="58"/>
    </location>
</feature>
<comment type="caution">
    <text evidence="3">The sequence shown here is derived from an EMBL/GenBank/DDBJ whole genome shotgun (WGS) entry which is preliminary data.</text>
</comment>